<dbReference type="PROSITE" id="PS00178">
    <property type="entry name" value="AA_TRNA_LIGASE_I"/>
    <property type="match status" value="1"/>
</dbReference>
<dbReference type="RefSeq" id="WP_133853034.1">
    <property type="nucleotide sequence ID" value="NZ_SNXZ01000006.1"/>
</dbReference>
<keyword evidence="3 7" id="KW-0067">ATP-binding</keyword>
<comment type="similarity">
    <text evidence="7">Belongs to the class-I aminoacyl-tRNA synthetase family.</text>
</comment>
<dbReference type="InterPro" id="IPR023458">
    <property type="entry name" value="Met-tRNA_ligase_1"/>
</dbReference>
<dbReference type="Proteomes" id="UP000295444">
    <property type="component" value="Unassembled WGS sequence"/>
</dbReference>
<evidence type="ECO:0000259" key="8">
    <source>
        <dbReference type="Pfam" id="PF09334"/>
    </source>
</evidence>
<evidence type="ECO:0000256" key="7">
    <source>
        <dbReference type="RuleBase" id="RU363039"/>
    </source>
</evidence>
<dbReference type="Gene3D" id="3.40.50.620">
    <property type="entry name" value="HUPs"/>
    <property type="match status" value="1"/>
</dbReference>
<dbReference type="OrthoDB" id="9810191at2"/>
<dbReference type="GO" id="GO:0005829">
    <property type="term" value="C:cytosol"/>
    <property type="evidence" value="ECO:0007669"/>
    <property type="project" value="TreeGrafter"/>
</dbReference>
<evidence type="ECO:0000256" key="6">
    <source>
        <dbReference type="ARBA" id="ARBA00047364"/>
    </source>
</evidence>
<evidence type="ECO:0000256" key="2">
    <source>
        <dbReference type="ARBA" id="ARBA00022741"/>
    </source>
</evidence>
<dbReference type="Gene3D" id="2.20.28.20">
    <property type="entry name" value="Methionyl-tRNA synthetase, Zn-domain"/>
    <property type="match status" value="1"/>
</dbReference>
<evidence type="ECO:0000256" key="3">
    <source>
        <dbReference type="ARBA" id="ARBA00022840"/>
    </source>
</evidence>
<dbReference type="PANTHER" id="PTHR45765:SF1">
    <property type="entry name" value="METHIONINE--TRNA LIGASE, CYTOPLASMIC"/>
    <property type="match status" value="1"/>
</dbReference>
<keyword evidence="1 7" id="KW-0436">Ligase</keyword>
<dbReference type="Pfam" id="PF09334">
    <property type="entry name" value="tRNA-synt_1g"/>
    <property type="match status" value="1"/>
</dbReference>
<name>A0A4R6S378_LABRH</name>
<dbReference type="InterPro" id="IPR029038">
    <property type="entry name" value="MetRS_Zn"/>
</dbReference>
<keyword evidence="5 7" id="KW-0030">Aminoacyl-tRNA synthetase</keyword>
<dbReference type="PANTHER" id="PTHR45765">
    <property type="entry name" value="METHIONINE--TRNA LIGASE"/>
    <property type="match status" value="1"/>
</dbReference>
<evidence type="ECO:0000256" key="5">
    <source>
        <dbReference type="ARBA" id="ARBA00023146"/>
    </source>
</evidence>
<dbReference type="GO" id="GO:0005524">
    <property type="term" value="F:ATP binding"/>
    <property type="evidence" value="ECO:0007669"/>
    <property type="project" value="UniProtKB-KW"/>
</dbReference>
<evidence type="ECO:0000313" key="9">
    <source>
        <dbReference type="EMBL" id="TDP94070.1"/>
    </source>
</evidence>
<sequence length="457" mass="49618">MSDGITVIVIPQPTVNGALHIGHLSGPYLAGDIAARAARARGERVLTLAGIDVDPNYVLTKAEILEQAVDQTVAHYRAQILTAFERSRIGWDFFLDPQDDDYRASIATLLEELVEAGTIPMEQYTLHRCADCARTLHHSYVVGKCAVCGTGANGTSCEGCGGFTSAQNLVDPSCARCGGSPEAFEVTIPVLHLEQYRERLVAEWLQADWPDRVRSVLAQYRDNPLPDIPLAYPTNWGIECGGRLAGLRVDFPSELGLSYLYGPAKSLRPEAKTLAERVEAWDEIDGVWHFNGMDNTFYFAVLYPAILAAAGVAGPTALGATVNELYLLEGKKFSTSRNHAIWADEFLATEDPELVRLFLAWDRPDFYETDFRHDAYTAFCQWVGPLLKGERMASPLPDALVAAEVERAERALQLIGFDPALSVRGLLGALGAGQGLDSAALAALTGRDVTSSQAFGG</sequence>
<evidence type="ECO:0000256" key="4">
    <source>
        <dbReference type="ARBA" id="ARBA00022917"/>
    </source>
</evidence>
<dbReference type="EMBL" id="SNXZ01000006">
    <property type="protein sequence ID" value="TDP94070.1"/>
    <property type="molecule type" value="Genomic_DNA"/>
</dbReference>
<dbReference type="GO" id="GO:0006431">
    <property type="term" value="P:methionyl-tRNA aminoacylation"/>
    <property type="evidence" value="ECO:0007669"/>
    <property type="project" value="TreeGrafter"/>
</dbReference>
<evidence type="ECO:0000313" key="10">
    <source>
        <dbReference type="Proteomes" id="UP000295444"/>
    </source>
</evidence>
<proteinExistence type="inferred from homology"/>
<keyword evidence="10" id="KW-1185">Reference proteome</keyword>
<evidence type="ECO:0000256" key="1">
    <source>
        <dbReference type="ARBA" id="ARBA00022598"/>
    </source>
</evidence>
<dbReference type="InterPro" id="IPR015413">
    <property type="entry name" value="Methionyl/Leucyl_tRNA_Synth"/>
</dbReference>
<dbReference type="SUPFAM" id="SSF52374">
    <property type="entry name" value="Nucleotidylyl transferase"/>
    <property type="match status" value="1"/>
</dbReference>
<dbReference type="GO" id="GO:0004825">
    <property type="term" value="F:methionine-tRNA ligase activity"/>
    <property type="evidence" value="ECO:0007669"/>
    <property type="project" value="UniProtKB-EC"/>
</dbReference>
<dbReference type="InterPro" id="IPR001412">
    <property type="entry name" value="aa-tRNA-synth_I_CS"/>
</dbReference>
<gene>
    <name evidence="9" type="ORF">EV186_106464</name>
</gene>
<dbReference type="InterPro" id="IPR014729">
    <property type="entry name" value="Rossmann-like_a/b/a_fold"/>
</dbReference>
<protein>
    <submittedName>
        <fullName evidence="9">Methionyl-tRNA synthetase</fullName>
    </submittedName>
</protein>
<reference evidence="9 10" key="1">
    <citation type="submission" date="2019-03" db="EMBL/GenBank/DDBJ databases">
        <title>Genomic Encyclopedia of Type Strains, Phase IV (KMG-IV): sequencing the most valuable type-strain genomes for metagenomic binning, comparative biology and taxonomic classification.</title>
        <authorList>
            <person name="Goeker M."/>
        </authorList>
    </citation>
    <scope>NUCLEOTIDE SEQUENCE [LARGE SCALE GENOMIC DNA]</scope>
    <source>
        <strain evidence="9 10">DSM 45361</strain>
    </source>
</reference>
<comment type="caution">
    <text evidence="9">The sequence shown here is derived from an EMBL/GenBank/DDBJ whole genome shotgun (WGS) entry which is preliminary data.</text>
</comment>
<feature type="domain" description="Methionyl/Leucyl tRNA synthetase" evidence="8">
    <location>
        <begin position="8"/>
        <end position="376"/>
    </location>
</feature>
<organism evidence="9 10">
    <name type="scientific">Labedaea rhizosphaerae</name>
    <dbReference type="NCBI Taxonomy" id="598644"/>
    <lineage>
        <taxon>Bacteria</taxon>
        <taxon>Bacillati</taxon>
        <taxon>Actinomycetota</taxon>
        <taxon>Actinomycetes</taxon>
        <taxon>Pseudonocardiales</taxon>
        <taxon>Pseudonocardiaceae</taxon>
        <taxon>Labedaea</taxon>
    </lineage>
</organism>
<comment type="catalytic activity">
    <reaction evidence="6">
        <text>tRNA(Met) + L-methionine + ATP = L-methionyl-tRNA(Met) + AMP + diphosphate</text>
        <dbReference type="Rhea" id="RHEA:13481"/>
        <dbReference type="Rhea" id="RHEA-COMP:9667"/>
        <dbReference type="Rhea" id="RHEA-COMP:9698"/>
        <dbReference type="ChEBI" id="CHEBI:30616"/>
        <dbReference type="ChEBI" id="CHEBI:33019"/>
        <dbReference type="ChEBI" id="CHEBI:57844"/>
        <dbReference type="ChEBI" id="CHEBI:78442"/>
        <dbReference type="ChEBI" id="CHEBI:78530"/>
        <dbReference type="ChEBI" id="CHEBI:456215"/>
        <dbReference type="EC" id="6.1.1.10"/>
    </reaction>
</comment>
<keyword evidence="4 7" id="KW-0648">Protein biosynthesis</keyword>
<accession>A0A4R6S378</accession>
<dbReference type="AlphaFoldDB" id="A0A4R6S378"/>
<keyword evidence="2 7" id="KW-0547">Nucleotide-binding</keyword>